<dbReference type="SUPFAM" id="SSF47598">
    <property type="entry name" value="Ribbon-helix-helix"/>
    <property type="match status" value="1"/>
</dbReference>
<proteinExistence type="inferred from homology"/>
<dbReference type="AlphaFoldDB" id="A0A285B867"/>
<evidence type="ECO:0000256" key="1">
    <source>
        <dbReference type="ARBA" id="ARBA00022649"/>
    </source>
</evidence>
<evidence type="ECO:0000256" key="2">
    <source>
        <dbReference type="ARBA" id="ARBA00049988"/>
    </source>
</evidence>
<evidence type="ECO:0008006" key="5">
    <source>
        <dbReference type="Google" id="ProtNLM"/>
    </source>
</evidence>
<keyword evidence="1" id="KW-1277">Toxin-antitoxin system</keyword>
<reference evidence="4" key="1">
    <citation type="submission" date="2017-08" db="EMBL/GenBank/DDBJ databases">
        <authorList>
            <person name="Brisse S."/>
        </authorList>
    </citation>
    <scope>NUCLEOTIDE SEQUENCE [LARGE SCALE GENOMIC DNA]</scope>
    <source>
        <strain evidence="4">06D021</strain>
    </source>
</reference>
<dbReference type="EMBL" id="FZTC01000026">
    <property type="protein sequence ID" value="SNU37167.1"/>
    <property type="molecule type" value="Genomic_DNA"/>
</dbReference>
<protein>
    <recommendedName>
        <fullName evidence="5">DUF1778 domain-containing protein</fullName>
    </recommendedName>
</protein>
<sequence>MDEDISIILPSNSLRMIEEAAAISGETVSQFILRSAYECAIEIVENYNNTY</sequence>
<dbReference type="Pfam" id="PF08681">
    <property type="entry name" value="TacA1"/>
    <property type="match status" value="1"/>
</dbReference>
<evidence type="ECO:0000313" key="4">
    <source>
        <dbReference type="Proteomes" id="UP000220639"/>
    </source>
</evidence>
<accession>A0A285B867</accession>
<gene>
    <name evidence="3" type="ORF">KOSB73_320005</name>
</gene>
<dbReference type="Gene3D" id="1.20.5.780">
    <property type="entry name" value="Single helix bin"/>
    <property type="match status" value="1"/>
</dbReference>
<evidence type="ECO:0000313" key="3">
    <source>
        <dbReference type="EMBL" id="SNU37167.1"/>
    </source>
</evidence>
<dbReference type="InterPro" id="IPR010985">
    <property type="entry name" value="Ribbon_hlx_hlx"/>
</dbReference>
<comment type="similarity">
    <text evidence="2">Belongs to the TacA antitoxin family.</text>
</comment>
<dbReference type="GO" id="GO:0006355">
    <property type="term" value="P:regulation of DNA-templated transcription"/>
    <property type="evidence" value="ECO:0007669"/>
    <property type="project" value="InterPro"/>
</dbReference>
<dbReference type="Proteomes" id="UP000220639">
    <property type="component" value="Unassembled WGS sequence"/>
</dbReference>
<dbReference type="InterPro" id="IPR014795">
    <property type="entry name" value="TacA_1-like"/>
</dbReference>
<organism evidence="3 4">
    <name type="scientific">Klebsiella grimontii</name>
    <dbReference type="NCBI Taxonomy" id="2058152"/>
    <lineage>
        <taxon>Bacteria</taxon>
        <taxon>Pseudomonadati</taxon>
        <taxon>Pseudomonadota</taxon>
        <taxon>Gammaproteobacteria</taxon>
        <taxon>Enterobacterales</taxon>
        <taxon>Enterobacteriaceae</taxon>
        <taxon>Klebsiella/Raoultella group</taxon>
        <taxon>Klebsiella</taxon>
    </lineage>
</organism>
<name>A0A285B867_9ENTR</name>